<keyword evidence="1" id="KW-0472">Membrane</keyword>
<keyword evidence="3" id="KW-1185">Reference proteome</keyword>
<dbReference type="Proteomes" id="UP001530377">
    <property type="component" value="Unassembled WGS sequence"/>
</dbReference>
<gene>
    <name evidence="2" type="ORF">ACHAXA_007891</name>
</gene>
<feature type="transmembrane region" description="Helical" evidence="1">
    <location>
        <begin position="49"/>
        <end position="71"/>
    </location>
</feature>
<keyword evidence="1" id="KW-1133">Transmembrane helix</keyword>
<name>A0ABD3SHI9_9STRA</name>
<protein>
    <recommendedName>
        <fullName evidence="4">EXPERA domain-containing protein</fullName>
    </recommendedName>
</protein>
<evidence type="ECO:0008006" key="4">
    <source>
        <dbReference type="Google" id="ProtNLM"/>
    </source>
</evidence>
<dbReference type="AlphaFoldDB" id="A0ABD3SHI9"/>
<feature type="transmembrane region" description="Helical" evidence="1">
    <location>
        <begin position="7"/>
        <end position="29"/>
    </location>
</feature>
<accession>A0ABD3SHI9</accession>
<dbReference type="EMBL" id="JALLPB020000026">
    <property type="protein sequence ID" value="KAL3823920.1"/>
    <property type="molecule type" value="Genomic_DNA"/>
</dbReference>
<evidence type="ECO:0000313" key="2">
    <source>
        <dbReference type="EMBL" id="KAL3823920.1"/>
    </source>
</evidence>
<comment type="caution">
    <text evidence="2">The sequence shown here is derived from an EMBL/GenBank/DDBJ whole genome shotgun (WGS) entry which is preliminary data.</text>
</comment>
<keyword evidence="1" id="KW-0812">Transmembrane</keyword>
<sequence>MSSPKVLNVGGAIALWLVITTSLFLSQLQPPPPISPPASSSMTTTSSTMLVPCLLFFNNLNIFIAICEICLGMNIEYIQREYMNLRETYRGNEWDACVAYLTMPLSIGQLFDHRVWCKMWSTYSLYDPSYQNRESFGFFVDFGNGMSTIPPCLLVNIAIVRPNALSSLWVGCIGLAMYWQVMYGTIIYLLSFVYNRRYAGRSMLEVCLFVGFSNSLWLIFPPIGMYACVCMLRDGSMDVFRR</sequence>
<reference evidence="2 3" key="1">
    <citation type="submission" date="2024-10" db="EMBL/GenBank/DDBJ databases">
        <title>Updated reference genomes for cyclostephanoid diatoms.</title>
        <authorList>
            <person name="Roberts W.R."/>
            <person name="Alverson A.J."/>
        </authorList>
    </citation>
    <scope>NUCLEOTIDE SEQUENCE [LARGE SCALE GENOMIC DNA]</scope>
    <source>
        <strain evidence="2 3">AJA228-03</strain>
    </source>
</reference>
<feature type="transmembrane region" description="Helical" evidence="1">
    <location>
        <begin position="168"/>
        <end position="194"/>
    </location>
</feature>
<feature type="transmembrane region" description="Helical" evidence="1">
    <location>
        <begin position="214"/>
        <end position="232"/>
    </location>
</feature>
<organism evidence="2 3">
    <name type="scientific">Cyclostephanos tholiformis</name>
    <dbReference type="NCBI Taxonomy" id="382380"/>
    <lineage>
        <taxon>Eukaryota</taxon>
        <taxon>Sar</taxon>
        <taxon>Stramenopiles</taxon>
        <taxon>Ochrophyta</taxon>
        <taxon>Bacillariophyta</taxon>
        <taxon>Coscinodiscophyceae</taxon>
        <taxon>Thalassiosirophycidae</taxon>
        <taxon>Stephanodiscales</taxon>
        <taxon>Stephanodiscaceae</taxon>
        <taxon>Cyclostephanos</taxon>
    </lineage>
</organism>
<proteinExistence type="predicted"/>
<evidence type="ECO:0000313" key="3">
    <source>
        <dbReference type="Proteomes" id="UP001530377"/>
    </source>
</evidence>
<evidence type="ECO:0000256" key="1">
    <source>
        <dbReference type="SAM" id="Phobius"/>
    </source>
</evidence>